<dbReference type="PANTHER" id="PTHR30221">
    <property type="entry name" value="SMALL-CONDUCTANCE MECHANOSENSITIVE CHANNEL"/>
    <property type="match status" value="1"/>
</dbReference>
<dbReference type="InterPro" id="IPR006685">
    <property type="entry name" value="MscS_channel_2nd"/>
</dbReference>
<feature type="signal peptide" evidence="6">
    <location>
        <begin position="1"/>
        <end position="23"/>
    </location>
</feature>
<dbReference type="InterPro" id="IPR010920">
    <property type="entry name" value="LSM_dom_sf"/>
</dbReference>
<protein>
    <submittedName>
        <fullName evidence="8">Mechanosensitive ion channel</fullName>
    </submittedName>
</protein>
<organism evidence="8 9">
    <name type="scientific">Prosthecochloris vibrioformis</name>
    <name type="common">Chlorobium vibrioforme</name>
    <dbReference type="NCBI Taxonomy" id="1098"/>
    <lineage>
        <taxon>Bacteria</taxon>
        <taxon>Pseudomonadati</taxon>
        <taxon>Chlorobiota</taxon>
        <taxon>Chlorobiia</taxon>
        <taxon>Chlorobiales</taxon>
        <taxon>Chlorobiaceae</taxon>
        <taxon>Prosthecochloris</taxon>
    </lineage>
</organism>
<dbReference type="Proteomes" id="UP000309544">
    <property type="component" value="Unassembled WGS sequence"/>
</dbReference>
<evidence type="ECO:0000256" key="2">
    <source>
        <dbReference type="ARBA" id="ARBA00022692"/>
    </source>
</evidence>
<feature type="transmembrane region" description="Helical" evidence="5">
    <location>
        <begin position="247"/>
        <end position="267"/>
    </location>
</feature>
<dbReference type="GO" id="GO:0016020">
    <property type="term" value="C:membrane"/>
    <property type="evidence" value="ECO:0007669"/>
    <property type="project" value="UniProtKB-SubCell"/>
</dbReference>
<keyword evidence="2 5" id="KW-0812">Transmembrane</keyword>
<comment type="caution">
    <text evidence="8">The sequence shown here is derived from an EMBL/GenBank/DDBJ whole genome shotgun (WGS) entry which is preliminary data.</text>
</comment>
<evidence type="ECO:0000313" key="8">
    <source>
        <dbReference type="EMBL" id="TNJ37282.1"/>
    </source>
</evidence>
<dbReference type="InterPro" id="IPR023408">
    <property type="entry name" value="MscS_beta-dom_sf"/>
</dbReference>
<evidence type="ECO:0000256" key="6">
    <source>
        <dbReference type="SAM" id="SignalP"/>
    </source>
</evidence>
<keyword evidence="4 5" id="KW-0472">Membrane</keyword>
<dbReference type="Pfam" id="PF00924">
    <property type="entry name" value="MS_channel_2nd"/>
    <property type="match status" value="1"/>
</dbReference>
<dbReference type="SUPFAM" id="SSF50182">
    <property type="entry name" value="Sm-like ribonucleoproteins"/>
    <property type="match status" value="1"/>
</dbReference>
<evidence type="ECO:0000256" key="4">
    <source>
        <dbReference type="ARBA" id="ARBA00023136"/>
    </source>
</evidence>
<accession>A0A5C4S2D2</accession>
<evidence type="ECO:0000259" key="7">
    <source>
        <dbReference type="Pfam" id="PF00924"/>
    </source>
</evidence>
<proteinExistence type="predicted"/>
<keyword evidence="9" id="KW-1185">Reference proteome</keyword>
<evidence type="ECO:0000256" key="5">
    <source>
        <dbReference type="SAM" id="Phobius"/>
    </source>
</evidence>
<evidence type="ECO:0000256" key="1">
    <source>
        <dbReference type="ARBA" id="ARBA00004370"/>
    </source>
</evidence>
<dbReference type="InterPro" id="IPR045275">
    <property type="entry name" value="MscS_archaea/bacteria_type"/>
</dbReference>
<dbReference type="Gene3D" id="2.30.30.60">
    <property type="match status" value="1"/>
</dbReference>
<dbReference type="GO" id="GO:0008381">
    <property type="term" value="F:mechanosensitive monoatomic ion channel activity"/>
    <property type="evidence" value="ECO:0007669"/>
    <property type="project" value="InterPro"/>
</dbReference>
<reference evidence="8 9" key="1">
    <citation type="submission" date="2019-05" db="EMBL/GenBank/DDBJ databases">
        <title>Draft Whole-Genome sequence of the green sulfur bacterium Prosthecochloris vibrioformis DSM 260.</title>
        <authorList>
            <person name="Meyer T.E."/>
            <person name="Kyndt J.A."/>
        </authorList>
    </citation>
    <scope>NUCLEOTIDE SEQUENCE [LARGE SCALE GENOMIC DNA]</scope>
    <source>
        <strain evidence="8 9">DSM 260</strain>
    </source>
</reference>
<dbReference type="AlphaFoldDB" id="A0A5C4S2D2"/>
<feature type="domain" description="Mechanosensitive ion channel MscS" evidence="7">
    <location>
        <begin position="386"/>
        <end position="450"/>
    </location>
</feature>
<dbReference type="PANTHER" id="PTHR30221:SF18">
    <property type="entry name" value="SLL0590 PROTEIN"/>
    <property type="match status" value="1"/>
</dbReference>
<name>A0A5C4S2D2_PROVB</name>
<sequence length="543" mass="61415">MRSIPFILLLLLTVTLCPVGSMAAPERVPDAASLEASGEKLQAPDDFPLPERIDDREVIRAFSDSLVQQQRGAPVTVNNHELFRLYDTIGDITLERRAEKTSERLNDFFRSRIPIDSLSIVEGHKLTAIRTPDNIITAFSDLDAIAQQLTRRELAEEAFGTIALQTGKFREETSGRNILFSLLKSLALLLALSVVWHYMNILFTFIDGWIQKLRLHHKADSDNKLLQLLAPDHLASIFSWMMRLLELFLKILLIYAYLATVLSFFPWTRDLSTNLLSFVLQPAGKLLQEFFSFLPSLVVVIFLFTVVRYLGKFSDVVFINIARGELKFVGFEQEWAEPTRKIVKIVLYLLLSFLLLASLPIFNSPPSLIILVMFGITFSLSAVPSMKNVLSSVMLNYTGSFRKGDQIAIGNVRGEVVSKGLLVTKIRNRKNEVVILPNRDVIGSKIINYTESVQKNGHLSVEVPFYLFRHVKIEEIREKVAEATLGTDGIMLDPKPVLRRIADRNGKYGYLVKANTGQARDIEAIASRMEQHIRERLLADNIN</sequence>
<feature type="transmembrane region" description="Helical" evidence="5">
    <location>
        <begin position="345"/>
        <end position="362"/>
    </location>
</feature>
<gene>
    <name evidence="8" type="ORF">FGF68_03415</name>
</gene>
<feature type="transmembrane region" description="Helical" evidence="5">
    <location>
        <begin position="186"/>
        <end position="206"/>
    </location>
</feature>
<feature type="transmembrane region" description="Helical" evidence="5">
    <location>
        <begin position="290"/>
        <end position="310"/>
    </location>
</feature>
<comment type="subcellular location">
    <subcellularLocation>
        <location evidence="1">Membrane</location>
    </subcellularLocation>
</comment>
<keyword evidence="6" id="KW-0732">Signal</keyword>
<feature type="chain" id="PRO_5022856826" evidence="6">
    <location>
        <begin position="24"/>
        <end position="543"/>
    </location>
</feature>
<feature type="transmembrane region" description="Helical" evidence="5">
    <location>
        <begin position="368"/>
        <end position="386"/>
    </location>
</feature>
<evidence type="ECO:0000256" key="3">
    <source>
        <dbReference type="ARBA" id="ARBA00022989"/>
    </source>
</evidence>
<keyword evidence="3 5" id="KW-1133">Transmembrane helix</keyword>
<evidence type="ECO:0000313" key="9">
    <source>
        <dbReference type="Proteomes" id="UP000309544"/>
    </source>
</evidence>
<dbReference type="EMBL" id="VDCI01000002">
    <property type="protein sequence ID" value="TNJ37282.1"/>
    <property type="molecule type" value="Genomic_DNA"/>
</dbReference>